<gene>
    <name evidence="8" type="primary">hxsB</name>
    <name evidence="8" type="ORF">EUU25_09190</name>
</gene>
<dbReference type="InterPro" id="IPR023867">
    <property type="entry name" value="Sulphatase_maturase_rSAM"/>
</dbReference>
<evidence type="ECO:0000313" key="8">
    <source>
        <dbReference type="EMBL" id="QGY80776.1"/>
    </source>
</evidence>
<keyword evidence="5" id="KW-0411">Iron-sulfur</keyword>
<reference evidence="9" key="1">
    <citation type="submission" date="2019-01" db="EMBL/GenBank/DDBJ databases">
        <title>Sphingorhabdus lacus sp.nov., isolated from an oligotrophic freshwater lake.</title>
        <authorList>
            <person name="Park M."/>
        </authorList>
    </citation>
    <scope>NUCLEOTIDE SEQUENCE [LARGE SCALE GENOMIC DNA]</scope>
    <source>
        <strain evidence="9">IMCC1753</strain>
    </source>
</reference>
<dbReference type="Pfam" id="PF04055">
    <property type="entry name" value="Radical_SAM"/>
    <property type="match status" value="1"/>
</dbReference>
<dbReference type="KEGG" id="slaa:EUU25_09190"/>
<evidence type="ECO:0000256" key="1">
    <source>
        <dbReference type="ARBA" id="ARBA00001966"/>
    </source>
</evidence>
<evidence type="ECO:0000256" key="6">
    <source>
        <dbReference type="ARBA" id="ARBA00023601"/>
    </source>
</evidence>
<organism evidence="8 9">
    <name type="scientific">Sphingorhabdus lacus</name>
    <dbReference type="NCBI Taxonomy" id="392610"/>
    <lineage>
        <taxon>Bacteria</taxon>
        <taxon>Pseudomonadati</taxon>
        <taxon>Pseudomonadota</taxon>
        <taxon>Alphaproteobacteria</taxon>
        <taxon>Sphingomonadales</taxon>
        <taxon>Sphingomonadaceae</taxon>
        <taxon>Sphingorhabdus</taxon>
    </lineage>
</organism>
<evidence type="ECO:0000259" key="7">
    <source>
        <dbReference type="PROSITE" id="PS51918"/>
    </source>
</evidence>
<evidence type="ECO:0000256" key="5">
    <source>
        <dbReference type="ARBA" id="ARBA00023014"/>
    </source>
</evidence>
<protein>
    <submittedName>
        <fullName evidence="8">His-Xaa-Ser system radical SAM maturase HxsB</fullName>
    </submittedName>
</protein>
<accession>A0A6I6L9Q3</accession>
<dbReference type="GO" id="GO:0051536">
    <property type="term" value="F:iron-sulfur cluster binding"/>
    <property type="evidence" value="ECO:0007669"/>
    <property type="project" value="UniProtKB-KW"/>
</dbReference>
<keyword evidence="4" id="KW-0408">Iron</keyword>
<dbReference type="InterPro" id="IPR013785">
    <property type="entry name" value="Aldolase_TIM"/>
</dbReference>
<comment type="similarity">
    <text evidence="6">Belongs to the radical SAM superfamily. Anaerobic sulfatase-maturating enzyme family.</text>
</comment>
<dbReference type="Gene3D" id="3.20.20.70">
    <property type="entry name" value="Aldolase class I"/>
    <property type="match status" value="1"/>
</dbReference>
<evidence type="ECO:0000313" key="9">
    <source>
        <dbReference type="Proteomes" id="UP000428803"/>
    </source>
</evidence>
<dbReference type="EMBL" id="CP035733">
    <property type="protein sequence ID" value="QGY80776.1"/>
    <property type="molecule type" value="Genomic_DNA"/>
</dbReference>
<dbReference type="SFLD" id="SFLDG01384">
    <property type="entry name" value="thioether_bond_formation_requi"/>
    <property type="match status" value="1"/>
</dbReference>
<dbReference type="PANTHER" id="PTHR43273:SF3">
    <property type="entry name" value="ANAEROBIC SULFATASE-MATURATING ENZYME HOMOLOG ASLB-RELATED"/>
    <property type="match status" value="1"/>
</dbReference>
<proteinExistence type="inferred from homology"/>
<dbReference type="SFLD" id="SFLDS00029">
    <property type="entry name" value="Radical_SAM"/>
    <property type="match status" value="1"/>
</dbReference>
<dbReference type="AlphaFoldDB" id="A0A6I6L9Q3"/>
<dbReference type="RefSeq" id="WP_158900325.1">
    <property type="nucleotide sequence ID" value="NZ_CP035733.1"/>
</dbReference>
<dbReference type="CDD" id="cd01335">
    <property type="entry name" value="Radical_SAM"/>
    <property type="match status" value="1"/>
</dbReference>
<sequence>MTTAIFGLRQRHVLELGNVFANKAGHFFVADQSFVNRCNENSLSASDIEFLQANGHVPVDNNLRSLSQKFQHEARSAKPDRLNYLILVPTLRCNLSCTYCQVSRVNEDRSGFDWTDEIRDQVLSFISTIDGPEIKVEFQGGEPTLRLDLIKSVIDACGRFESAEFIICTNLASLGAEFVALLSDKRVHISTSLDGNRLVHEKQRTSRSQYTEQFFENLRYVIDLIGAERVSALPTIDQSNPPDPQDLIDAYTTHGFNQLFLRPINYQGFARKRHPASKSDHNQWWEYYAEFIEALIQRNFANQAVILEETYLSLCLKRIFRIGVDGHVDLRNPNPVGIDYVVIDHDGALYPTDEARMLTRSGVVDLKIGAVGEGIDETLKQLFNANVSNDDDPQCAACVYQPFCGRDVIDDLSRYGRIDLPRHETFFCQKHLRLFDLCMRLIYSDDPAVQYSLAKWLGLAGASLPGQPRAL</sequence>
<dbReference type="NCBIfam" id="TIGR03978">
    <property type="entry name" value="rSAM_paired_1"/>
    <property type="match status" value="1"/>
</dbReference>
<evidence type="ECO:0000256" key="3">
    <source>
        <dbReference type="ARBA" id="ARBA00022723"/>
    </source>
</evidence>
<dbReference type="PROSITE" id="PS51918">
    <property type="entry name" value="RADICAL_SAM"/>
    <property type="match status" value="1"/>
</dbReference>
<dbReference type="Proteomes" id="UP000428803">
    <property type="component" value="Chromosome"/>
</dbReference>
<dbReference type="InterPro" id="IPR024023">
    <property type="entry name" value="rSAM_paired_HxsB"/>
</dbReference>
<evidence type="ECO:0000256" key="4">
    <source>
        <dbReference type="ARBA" id="ARBA00023004"/>
    </source>
</evidence>
<dbReference type="SUPFAM" id="SSF102114">
    <property type="entry name" value="Radical SAM enzymes"/>
    <property type="match status" value="1"/>
</dbReference>
<keyword evidence="9" id="KW-1185">Reference proteome</keyword>
<name>A0A6I6L9Q3_9SPHN</name>
<dbReference type="GO" id="GO:0046872">
    <property type="term" value="F:metal ion binding"/>
    <property type="evidence" value="ECO:0007669"/>
    <property type="project" value="UniProtKB-KW"/>
</dbReference>
<dbReference type="OrthoDB" id="9810775at2"/>
<dbReference type="InterPro" id="IPR058240">
    <property type="entry name" value="rSAM_sf"/>
</dbReference>
<dbReference type="PANTHER" id="PTHR43273">
    <property type="entry name" value="ANAEROBIC SULFATASE-MATURATING ENZYME HOMOLOG ASLB-RELATED"/>
    <property type="match status" value="1"/>
</dbReference>
<keyword evidence="3" id="KW-0479">Metal-binding</keyword>
<dbReference type="GO" id="GO:0016491">
    <property type="term" value="F:oxidoreductase activity"/>
    <property type="evidence" value="ECO:0007669"/>
    <property type="project" value="InterPro"/>
</dbReference>
<dbReference type="SFLD" id="SFLDG01386">
    <property type="entry name" value="main_SPASM_domain-containing"/>
    <property type="match status" value="1"/>
</dbReference>
<dbReference type="SFLD" id="SFLDG01067">
    <property type="entry name" value="SPASM/twitch_domain_containing"/>
    <property type="match status" value="1"/>
</dbReference>
<feature type="domain" description="Radical SAM core" evidence="7">
    <location>
        <begin position="78"/>
        <end position="304"/>
    </location>
</feature>
<evidence type="ECO:0000256" key="2">
    <source>
        <dbReference type="ARBA" id="ARBA00022691"/>
    </source>
</evidence>
<comment type="cofactor">
    <cofactor evidence="1">
        <name>[4Fe-4S] cluster</name>
        <dbReference type="ChEBI" id="CHEBI:49883"/>
    </cofactor>
</comment>
<keyword evidence="2" id="KW-0949">S-adenosyl-L-methionine</keyword>
<dbReference type="InterPro" id="IPR007197">
    <property type="entry name" value="rSAM"/>
</dbReference>